<dbReference type="SUPFAM" id="SSF64496">
    <property type="entry name" value="DNA-binding domain of intron-encoded endonucleases"/>
    <property type="match status" value="1"/>
</dbReference>
<organism evidence="2">
    <name type="scientific">Marseillevirus LCMAC101</name>
    <dbReference type="NCBI Taxonomy" id="2506602"/>
    <lineage>
        <taxon>Viruses</taxon>
        <taxon>Varidnaviria</taxon>
        <taxon>Bamfordvirae</taxon>
        <taxon>Nucleocytoviricota</taxon>
        <taxon>Megaviricetes</taxon>
        <taxon>Pimascovirales</taxon>
        <taxon>Pimascovirales incertae sedis</taxon>
        <taxon>Marseilleviridae</taxon>
    </lineage>
</organism>
<accession>A0A481YS02</accession>
<name>A0A481YS02_9VIRU</name>
<dbReference type="SMART" id="SM00507">
    <property type="entry name" value="HNHc"/>
    <property type="match status" value="2"/>
</dbReference>
<dbReference type="InterPro" id="IPR010896">
    <property type="entry name" value="NUMOD1"/>
</dbReference>
<protein>
    <submittedName>
        <fullName evidence="2">HNH endonuclease</fullName>
    </submittedName>
</protein>
<dbReference type="Pfam" id="PF13392">
    <property type="entry name" value="HNH_3"/>
    <property type="match status" value="2"/>
</dbReference>
<dbReference type="InterPro" id="IPR044925">
    <property type="entry name" value="His-Me_finger_sf"/>
</dbReference>
<gene>
    <name evidence="2" type="ORF">LCMAC101_03120</name>
</gene>
<sequence>MDEWRKKNRRRYNEYHKRYRKNIKKRERENIAGVVLPDFPGYIITKDGQVYSKYFNRFLTLNQKSKGYLKLKLVEIKNSVKTHVCISIHRLVALAYIPNLENLPIVNHKDGDKLNNRSDNLEWVTRKRNAEHAYETGLHKILKTEILQYSLDGDFIKTYESTANAAESLNCCRNSVQAACSGRNKTCKGFILKYADPPIIREIKTSLEGEKWKRIEDSEYEISTMGRIYSHKTDKFMKICLDFDGYSKTSLNNKDKQRHRLVAEAFLDKIEGKPVVNHKNGAKSDNTLENLEWCTQKENIQHAVDTGLTKCTTAVVQYTLDGKFVKEWSKIKDAAKEVDVNGNSILKACQGLSNTSGEYQWRFKGDELPGKTSLRFKRICQYDKSGKFIKKWDKIIDASRELDIDSWSNISAACKGKVKTAGGYQWRYDGDDPPQPLVRKTNGKKINQIDKEGAIIKTWPSLLEASENLGIHSSGIHMACNGKIKTSGGYRWEYDQ</sequence>
<dbReference type="GO" id="GO:0004519">
    <property type="term" value="F:endonuclease activity"/>
    <property type="evidence" value="ECO:0007669"/>
    <property type="project" value="UniProtKB-KW"/>
</dbReference>
<dbReference type="SUPFAM" id="SSF54060">
    <property type="entry name" value="His-Me finger endonucleases"/>
    <property type="match status" value="2"/>
</dbReference>
<keyword evidence="2" id="KW-0378">Hydrolase</keyword>
<reference evidence="2" key="1">
    <citation type="journal article" date="2019" name="MBio">
        <title>Virus Genomes from Deep Sea Sediments Expand the Ocean Megavirome and Support Independent Origins of Viral Gigantism.</title>
        <authorList>
            <person name="Backstrom D."/>
            <person name="Yutin N."/>
            <person name="Jorgensen S.L."/>
            <person name="Dharamshi J."/>
            <person name="Homa F."/>
            <person name="Zaremba-Niedwiedzka K."/>
            <person name="Spang A."/>
            <person name="Wolf Y.I."/>
            <person name="Koonin E.V."/>
            <person name="Ettema T.J."/>
        </authorList>
    </citation>
    <scope>NUCLEOTIDE SEQUENCE</scope>
</reference>
<dbReference type="InterPro" id="IPR036388">
    <property type="entry name" value="WH-like_DNA-bd_sf"/>
</dbReference>
<proteinExistence type="predicted"/>
<dbReference type="Gene3D" id="3.90.75.20">
    <property type="match status" value="2"/>
</dbReference>
<keyword evidence="2" id="KW-0540">Nuclease</keyword>
<dbReference type="SMART" id="SM00497">
    <property type="entry name" value="IENR1"/>
    <property type="match status" value="4"/>
</dbReference>
<dbReference type="GO" id="GO:0016788">
    <property type="term" value="F:hydrolase activity, acting on ester bonds"/>
    <property type="evidence" value="ECO:0007669"/>
    <property type="project" value="InterPro"/>
</dbReference>
<dbReference type="Gene3D" id="1.10.10.10">
    <property type="entry name" value="Winged helix-like DNA-binding domain superfamily/Winged helix DNA-binding domain"/>
    <property type="match status" value="4"/>
</dbReference>
<dbReference type="Pfam" id="PF07463">
    <property type="entry name" value="NUMOD4"/>
    <property type="match status" value="1"/>
</dbReference>
<keyword evidence="2" id="KW-0255">Endonuclease</keyword>
<feature type="domain" description="HNH nuclease" evidence="1">
    <location>
        <begin position="252"/>
        <end position="300"/>
    </location>
</feature>
<evidence type="ECO:0000313" key="2">
    <source>
        <dbReference type="EMBL" id="QBK85717.1"/>
    </source>
</evidence>
<feature type="domain" description="HNH nuclease" evidence="1">
    <location>
        <begin position="82"/>
        <end position="130"/>
    </location>
</feature>
<dbReference type="InterPro" id="IPR003647">
    <property type="entry name" value="Intron_nuc_1_rpt"/>
</dbReference>
<dbReference type="InterPro" id="IPR010902">
    <property type="entry name" value="NUMOD4"/>
</dbReference>
<dbReference type="Pfam" id="PF07453">
    <property type="entry name" value="NUMOD1"/>
    <property type="match status" value="2"/>
</dbReference>
<evidence type="ECO:0000259" key="1">
    <source>
        <dbReference type="SMART" id="SM00507"/>
    </source>
</evidence>
<dbReference type="InterPro" id="IPR003615">
    <property type="entry name" value="HNH_nuc"/>
</dbReference>
<dbReference type="EMBL" id="MK500327">
    <property type="protein sequence ID" value="QBK85717.1"/>
    <property type="molecule type" value="Genomic_DNA"/>
</dbReference>